<name>A0A316TRI4_9BACT</name>
<dbReference type="InterPro" id="IPR005269">
    <property type="entry name" value="LOG"/>
</dbReference>
<proteinExistence type="inferred from homology"/>
<dbReference type="InterPro" id="IPR031100">
    <property type="entry name" value="LOG_fam"/>
</dbReference>
<dbReference type="GO" id="GO:0009691">
    <property type="term" value="P:cytokinin biosynthetic process"/>
    <property type="evidence" value="ECO:0007669"/>
    <property type="project" value="UniProtKB-UniRule"/>
</dbReference>
<dbReference type="FunFam" id="3.40.50.450:FF:000011">
    <property type="entry name" value="TIGR00730 family Rossman fold protein"/>
    <property type="match status" value="1"/>
</dbReference>
<comment type="catalytic activity">
    <reaction evidence="1">
        <text>AMP + H2O = D-ribose 5-phosphate + adenine</text>
        <dbReference type="Rhea" id="RHEA:20129"/>
        <dbReference type="ChEBI" id="CHEBI:15377"/>
        <dbReference type="ChEBI" id="CHEBI:16708"/>
        <dbReference type="ChEBI" id="CHEBI:78346"/>
        <dbReference type="ChEBI" id="CHEBI:456215"/>
        <dbReference type="EC" id="3.2.2.4"/>
    </reaction>
</comment>
<organism evidence="3 4">
    <name type="scientific">Rhodohalobacter mucosus</name>
    <dbReference type="NCBI Taxonomy" id="2079485"/>
    <lineage>
        <taxon>Bacteria</taxon>
        <taxon>Pseudomonadati</taxon>
        <taxon>Balneolota</taxon>
        <taxon>Balneolia</taxon>
        <taxon>Balneolales</taxon>
        <taxon>Balneolaceae</taxon>
        <taxon>Rhodohalobacter</taxon>
    </lineage>
</organism>
<protein>
    <recommendedName>
        <fullName evidence="2">Cytokinin riboside 5'-monophosphate phosphoribohydrolase</fullName>
        <ecNumber evidence="2">3.2.2.n1</ecNumber>
    </recommendedName>
</protein>
<dbReference type="SUPFAM" id="SSF102405">
    <property type="entry name" value="MCP/YpsA-like"/>
    <property type="match status" value="1"/>
</dbReference>
<dbReference type="RefSeq" id="WP_109646562.1">
    <property type="nucleotide sequence ID" value="NZ_QGGB01000006.1"/>
</dbReference>
<dbReference type="NCBIfam" id="TIGR00730">
    <property type="entry name" value="Rossman fold protein, TIGR00730 family"/>
    <property type="match status" value="1"/>
</dbReference>
<evidence type="ECO:0000256" key="1">
    <source>
        <dbReference type="ARBA" id="ARBA00000274"/>
    </source>
</evidence>
<dbReference type="InterPro" id="IPR052341">
    <property type="entry name" value="LOG_family_nucleotidases"/>
</dbReference>
<dbReference type="EMBL" id="QGGB01000006">
    <property type="protein sequence ID" value="PWN06448.1"/>
    <property type="molecule type" value="Genomic_DNA"/>
</dbReference>
<dbReference type="PANTHER" id="PTHR43393:SF3">
    <property type="entry name" value="LYSINE DECARBOXYLASE-LIKE PROTEIN"/>
    <property type="match status" value="1"/>
</dbReference>
<reference evidence="3 4" key="1">
    <citation type="submission" date="2018-05" db="EMBL/GenBank/DDBJ databases">
        <title>Rhodohalobacter halophilus gen. nov., sp. nov., a moderately halophilic member of the family Balneolaceae.</title>
        <authorList>
            <person name="Liu Z.-W."/>
        </authorList>
    </citation>
    <scope>NUCLEOTIDE SEQUENCE [LARGE SCALE GENOMIC DNA]</scope>
    <source>
        <strain evidence="3 4">8A47</strain>
    </source>
</reference>
<dbReference type="GO" id="GO:0008714">
    <property type="term" value="F:AMP nucleosidase activity"/>
    <property type="evidence" value="ECO:0007669"/>
    <property type="project" value="UniProtKB-EC"/>
</dbReference>
<sequence length="237" mass="26807">MPAPEFLSENERPSDHFESESNQDLWSIFKIMGEFVDGYDKLLRIGPCISVFGSARLKPGSRYYDMAIKTAEMITENGFGVITGGGPGIMEAGNRGAHNKGGKSVGLGIELPFEQGTNEFVHPKYEINFKYFFVRKVMFVKYAQGFIVFPGGFGTLDELFETLTLIQTNKIKRIPIVMVGTDYWSGLVGWIKTQLIENGLISPEDAELFFLTDDHEEAVRHVCEFYRKQKPEPNFSY</sequence>
<dbReference type="EC" id="3.2.2.n1" evidence="2"/>
<keyword evidence="2" id="KW-0203">Cytokinin biosynthesis</keyword>
<evidence type="ECO:0000313" key="3">
    <source>
        <dbReference type="EMBL" id="PWN06448.1"/>
    </source>
</evidence>
<dbReference type="Proteomes" id="UP000245533">
    <property type="component" value="Unassembled WGS sequence"/>
</dbReference>
<dbReference type="Pfam" id="PF03641">
    <property type="entry name" value="Lysine_decarbox"/>
    <property type="match status" value="1"/>
</dbReference>
<gene>
    <name evidence="3" type="ORF">DDZ15_07950</name>
</gene>
<dbReference type="AlphaFoldDB" id="A0A316TRI4"/>
<comment type="caution">
    <text evidence="3">The sequence shown here is derived from an EMBL/GenBank/DDBJ whole genome shotgun (WGS) entry which is preliminary data.</text>
</comment>
<accession>A0A316TRI4</accession>
<keyword evidence="2" id="KW-0378">Hydrolase</keyword>
<evidence type="ECO:0000256" key="2">
    <source>
        <dbReference type="RuleBase" id="RU363015"/>
    </source>
</evidence>
<evidence type="ECO:0000313" key="4">
    <source>
        <dbReference type="Proteomes" id="UP000245533"/>
    </source>
</evidence>
<keyword evidence="4" id="KW-1185">Reference proteome</keyword>
<comment type="similarity">
    <text evidence="2">Belongs to the LOG family.</text>
</comment>
<dbReference type="Gene3D" id="3.40.50.450">
    <property type="match status" value="1"/>
</dbReference>
<dbReference type="GO" id="GO:0005829">
    <property type="term" value="C:cytosol"/>
    <property type="evidence" value="ECO:0007669"/>
    <property type="project" value="TreeGrafter"/>
</dbReference>
<dbReference type="OrthoDB" id="9801098at2"/>
<dbReference type="PANTHER" id="PTHR43393">
    <property type="entry name" value="CYTOKININ RIBOSIDE 5'-MONOPHOSPHATE PHOSPHORIBOHYDROLASE"/>
    <property type="match status" value="1"/>
</dbReference>